<comment type="caution">
    <text evidence="1">The sequence shown here is derived from an EMBL/GenBank/DDBJ whole genome shotgun (WGS) entry which is preliminary data.</text>
</comment>
<protein>
    <submittedName>
        <fullName evidence="1">Uncharacterized protein</fullName>
    </submittedName>
</protein>
<proteinExistence type="predicted"/>
<sequence length="184" mass="20971">MTSWSDIVSKGKSLKVPISSRRIPDRQQTESTQIFAIPKLANRMRVHRAEALLQLPLHNDTVLFELPAMPFEEKEEVFSLLSTQIGPTLGARIITAPPNRMNGMFMVEARFNKEDHTEKALTEGLTIDEGKYQAIVTRTENEALPKMVRVHMFGIPFEEVEELKEKIKSSMETYGTVCQINLLR</sequence>
<evidence type="ECO:0000313" key="2">
    <source>
        <dbReference type="Proteomes" id="UP000193560"/>
    </source>
</evidence>
<reference evidence="1 2" key="1">
    <citation type="submission" date="2016-07" db="EMBL/GenBank/DDBJ databases">
        <title>Pervasive Adenine N6-methylation of Active Genes in Fungi.</title>
        <authorList>
            <consortium name="DOE Joint Genome Institute"/>
            <person name="Mondo S.J."/>
            <person name="Dannebaum R.O."/>
            <person name="Kuo R.C."/>
            <person name="Labutti K."/>
            <person name="Haridas S."/>
            <person name="Kuo A."/>
            <person name="Salamov A."/>
            <person name="Ahrendt S.R."/>
            <person name="Lipzen A."/>
            <person name="Sullivan W."/>
            <person name="Andreopoulos W.B."/>
            <person name="Clum A."/>
            <person name="Lindquist E."/>
            <person name="Daum C."/>
            <person name="Ramamoorthy G.K."/>
            <person name="Gryganskyi A."/>
            <person name="Culley D."/>
            <person name="Magnuson J.K."/>
            <person name="James T.Y."/>
            <person name="O'Malley M.A."/>
            <person name="Stajich J.E."/>
            <person name="Spatafora J.W."/>
            <person name="Visel A."/>
            <person name="Grigoriev I.V."/>
        </authorList>
    </citation>
    <scope>NUCLEOTIDE SEQUENCE [LARGE SCALE GENOMIC DNA]</scope>
    <source>
        <strain evidence="1 2">NRRL 1336</strain>
    </source>
</reference>
<accession>A0A1X2HR51</accession>
<gene>
    <name evidence="1" type="ORF">BCR42DRAFT_338924</name>
</gene>
<keyword evidence="2" id="KW-1185">Reference proteome</keyword>
<dbReference type="OrthoDB" id="2287714at2759"/>
<dbReference type="EMBL" id="MCGE01000055">
    <property type="protein sequence ID" value="ORZ02003.1"/>
    <property type="molecule type" value="Genomic_DNA"/>
</dbReference>
<dbReference type="AlphaFoldDB" id="A0A1X2HR51"/>
<dbReference type="Proteomes" id="UP000193560">
    <property type="component" value="Unassembled WGS sequence"/>
</dbReference>
<name>A0A1X2HR51_9FUNG</name>
<evidence type="ECO:0000313" key="1">
    <source>
        <dbReference type="EMBL" id="ORZ02003.1"/>
    </source>
</evidence>
<organism evidence="1 2">
    <name type="scientific">Absidia repens</name>
    <dbReference type="NCBI Taxonomy" id="90262"/>
    <lineage>
        <taxon>Eukaryota</taxon>
        <taxon>Fungi</taxon>
        <taxon>Fungi incertae sedis</taxon>
        <taxon>Mucoromycota</taxon>
        <taxon>Mucoromycotina</taxon>
        <taxon>Mucoromycetes</taxon>
        <taxon>Mucorales</taxon>
        <taxon>Cunninghamellaceae</taxon>
        <taxon>Absidia</taxon>
    </lineage>
</organism>